<dbReference type="OrthoDB" id="9809781at2"/>
<dbReference type="Pfam" id="PF09992">
    <property type="entry name" value="NAGPA"/>
    <property type="match status" value="1"/>
</dbReference>
<reference evidence="4 5" key="1">
    <citation type="submission" date="2015-01" db="EMBL/GenBank/DDBJ databases">
        <title>Paenibacillus swuensis/DY6/whole genome sequencing.</title>
        <authorList>
            <person name="Kim M.K."/>
            <person name="Srinivasan S."/>
            <person name="Lee J.-J."/>
        </authorList>
    </citation>
    <scope>NUCLEOTIDE SEQUENCE [LARGE SCALE GENOMIC DNA]</scope>
    <source>
        <strain evidence="4 5">DY6</strain>
    </source>
</reference>
<sequence>MNTESKNHRAKSMKTTISTAKRAALFTLSALLLAQPLLPIHNVLADGVTEQLVTKAASASSTVLLSEEPITSGATLQKYQFSTVRSGKKAVAIGNVIKVDLDNPYVKLDVMTGTKNKFTTLNSVSNMAKETGAVAGVNGDYFNTAGPYVPLGGQVYSGQVMATPSYLEGMYGFALTATNRPVIDIFTFSGKVTAQDGSMFKLAGVNKAPYYHSNPKVHSHANALHIYTSDWTNVNRANDGATKPLEVLVEDNFVKQISEKTLPITPPENGYILRANGTAADYVRAHLHLGEKVTSTYSLQTTNPNQPVDMTGVKTLIGGHTILVNAGQPAAFSRDVSSISPNSYRSRTALGYSKDGKYAYIITSDAKGGSAGMNLKELQQFMIKVGVWKGLNLDGGGSTTMVSRPLGEFNAVLANTPENGSQRRIVNGFGVFSLAPQGAVKGIAVQGETNLLINEQAEYKMKAYDQFYNPVDVSSMPANWSASSPIGAFAGNTFVASKPGKATLTVASGTAKKSLEVNVIGRDQLHQMKVDQANPVLLAGASYKLPVLMTTVEGKTRTMPAASVKWELVGFQGRVEDGTIYVDSVNENTPGYAIARYDGFSTLVPFASAEQKLWNDFDTNPASVSFSASQPEITGSAAVVTGLPGGNASGLLNLTYDFTNGTGTKAAYADFAGGAGYPVEGQPKAMKMDVLGDNSLNWLRAEVTDAKGVKQLVTIAKAVDWSGWKTLSIDLSSYKLSYPVTFKRIYVASLEEAQDERALVGDISIDNIQFQYDSSAPGQGEANSMTLTLNNKAYYVNGVKKALDQAPKAVAGVTYIPVKFVTDALGGSTTYNTAAKQVSIMRGNRLMELWFNDKDYVLNGVRGTAASSPVAMGGRTMIPLRLVSEKLGLKVIWEPKTQSVTIE</sequence>
<feature type="domain" description="Phosphodiester glycosidase" evidence="3">
    <location>
        <begin position="247"/>
        <end position="432"/>
    </location>
</feature>
<dbReference type="STRING" id="1178515.SY83_10930"/>
<dbReference type="Gene3D" id="3.30.457.10">
    <property type="entry name" value="Copper amine oxidase-like, N-terminal domain"/>
    <property type="match status" value="1"/>
</dbReference>
<dbReference type="PANTHER" id="PTHR40446:SF2">
    <property type="entry name" value="N-ACETYLGLUCOSAMINE-1-PHOSPHODIESTER ALPHA-N-ACETYLGLUCOSAMINIDASE"/>
    <property type="match status" value="1"/>
</dbReference>
<dbReference type="PATRIC" id="fig|1178515.4.peg.2194"/>
<dbReference type="InterPro" id="IPR018711">
    <property type="entry name" value="NAGPA"/>
</dbReference>
<feature type="signal peptide" evidence="1">
    <location>
        <begin position="1"/>
        <end position="34"/>
    </location>
</feature>
<gene>
    <name evidence="4" type="ORF">SY83_10930</name>
</gene>
<dbReference type="KEGG" id="pswu:SY83_10930"/>
<feature type="domain" description="Copper amine oxidase-like N-terminal" evidence="2">
    <location>
        <begin position="795"/>
        <end position="902"/>
    </location>
</feature>
<evidence type="ECO:0000259" key="3">
    <source>
        <dbReference type="Pfam" id="PF09992"/>
    </source>
</evidence>
<evidence type="ECO:0000256" key="1">
    <source>
        <dbReference type="SAM" id="SignalP"/>
    </source>
</evidence>
<proteinExistence type="predicted"/>
<keyword evidence="5" id="KW-1185">Reference proteome</keyword>
<dbReference type="PANTHER" id="PTHR40446">
    <property type="entry name" value="N-ACETYLGLUCOSAMINE-1-PHOSPHODIESTER ALPHA-N-ACETYLGLUCOSAMINIDASE"/>
    <property type="match status" value="1"/>
</dbReference>
<dbReference type="SUPFAM" id="SSF55383">
    <property type="entry name" value="Copper amine oxidase, domain N"/>
    <property type="match status" value="2"/>
</dbReference>
<organism evidence="4 5">
    <name type="scientific">Paenibacillus swuensis</name>
    <dbReference type="NCBI Taxonomy" id="1178515"/>
    <lineage>
        <taxon>Bacteria</taxon>
        <taxon>Bacillati</taxon>
        <taxon>Bacillota</taxon>
        <taxon>Bacilli</taxon>
        <taxon>Bacillales</taxon>
        <taxon>Paenibacillaceae</taxon>
        <taxon>Paenibacillus</taxon>
    </lineage>
</organism>
<protein>
    <recommendedName>
        <fullName evidence="6">Copper amine oxidase</fullName>
    </recommendedName>
</protein>
<dbReference type="Proteomes" id="UP000076927">
    <property type="component" value="Chromosome"/>
</dbReference>
<dbReference type="RefSeq" id="WP_068606425.1">
    <property type="nucleotide sequence ID" value="NZ_CP011388.1"/>
</dbReference>
<evidence type="ECO:0000313" key="5">
    <source>
        <dbReference type="Proteomes" id="UP000076927"/>
    </source>
</evidence>
<dbReference type="AlphaFoldDB" id="A0A172TIB0"/>
<feature type="chain" id="PRO_5039098058" description="Copper amine oxidase" evidence="1">
    <location>
        <begin position="35"/>
        <end position="903"/>
    </location>
</feature>
<dbReference type="InterPro" id="IPR012854">
    <property type="entry name" value="Cu_amine_oxidase-like_N"/>
</dbReference>
<dbReference type="EMBL" id="CP011388">
    <property type="protein sequence ID" value="ANE46702.1"/>
    <property type="molecule type" value="Genomic_DNA"/>
</dbReference>
<evidence type="ECO:0000259" key="2">
    <source>
        <dbReference type="Pfam" id="PF07833"/>
    </source>
</evidence>
<name>A0A172TIB0_9BACL</name>
<dbReference type="Pfam" id="PF07833">
    <property type="entry name" value="Cu_amine_oxidN1"/>
    <property type="match status" value="1"/>
</dbReference>
<accession>A0A172TIB0</accession>
<evidence type="ECO:0000313" key="4">
    <source>
        <dbReference type="EMBL" id="ANE46702.1"/>
    </source>
</evidence>
<evidence type="ECO:0008006" key="6">
    <source>
        <dbReference type="Google" id="ProtNLM"/>
    </source>
</evidence>
<keyword evidence="1" id="KW-0732">Signal</keyword>
<dbReference type="InterPro" id="IPR036582">
    <property type="entry name" value="Mao_N_sf"/>
</dbReference>